<comment type="subcellular location">
    <subcellularLocation>
        <location evidence="1">Membrane</location>
    </subcellularLocation>
</comment>
<dbReference type="InterPro" id="IPR009050">
    <property type="entry name" value="Globin-like_sf"/>
</dbReference>
<dbReference type="PANTHER" id="PTHR43531">
    <property type="entry name" value="PROTEIN ICFG"/>
    <property type="match status" value="1"/>
</dbReference>
<dbReference type="EMBL" id="JACIDK010000001">
    <property type="protein sequence ID" value="MBB3890364.1"/>
    <property type="molecule type" value="Genomic_DNA"/>
</dbReference>
<accession>A0A839ZWD5</accession>
<keyword evidence="9" id="KW-1185">Reference proteome</keyword>
<dbReference type="FunFam" id="1.10.287.950:FF:000001">
    <property type="entry name" value="Methyl-accepting chemotaxis sensory transducer"/>
    <property type="match status" value="1"/>
</dbReference>
<evidence type="ECO:0000259" key="5">
    <source>
        <dbReference type="PROSITE" id="PS50111"/>
    </source>
</evidence>
<dbReference type="GO" id="GO:0016020">
    <property type="term" value="C:membrane"/>
    <property type="evidence" value="ECO:0007669"/>
    <property type="project" value="UniProtKB-SubCell"/>
</dbReference>
<evidence type="ECO:0000259" key="6">
    <source>
        <dbReference type="PROSITE" id="PS50192"/>
    </source>
</evidence>
<dbReference type="GO" id="GO:0020037">
    <property type="term" value="F:heme binding"/>
    <property type="evidence" value="ECO:0007669"/>
    <property type="project" value="InterPro"/>
</dbReference>
<evidence type="ECO:0000313" key="9">
    <source>
        <dbReference type="Proteomes" id="UP000530564"/>
    </source>
</evidence>
<evidence type="ECO:0000256" key="4">
    <source>
        <dbReference type="PROSITE-ProRule" id="PRU00284"/>
    </source>
</evidence>
<dbReference type="Gene3D" id="1.10.287.950">
    <property type="entry name" value="Methyl-accepting chemotaxis protein"/>
    <property type="match status" value="1"/>
</dbReference>
<dbReference type="GO" id="GO:0006935">
    <property type="term" value="P:chemotaxis"/>
    <property type="evidence" value="ECO:0007669"/>
    <property type="project" value="UniProtKB-KW"/>
</dbReference>
<dbReference type="CDD" id="cd01068">
    <property type="entry name" value="globin_sensor"/>
    <property type="match status" value="1"/>
</dbReference>
<dbReference type="Pfam" id="PF11563">
    <property type="entry name" value="Protoglobin"/>
    <property type="match status" value="1"/>
</dbReference>
<comment type="similarity">
    <text evidence="3">Belongs to the methyl-accepting chemotaxis (MCP) protein family.</text>
</comment>
<feature type="domain" description="T-SNARE coiled-coil homology" evidence="6">
    <location>
        <begin position="384"/>
        <end position="446"/>
    </location>
</feature>
<dbReference type="Proteomes" id="UP000530564">
    <property type="component" value="Unassembled WGS sequence"/>
</dbReference>
<dbReference type="PROSITE" id="PS50192">
    <property type="entry name" value="T_SNARE"/>
    <property type="match status" value="1"/>
</dbReference>
<keyword evidence="2" id="KW-0145">Chemotaxis</keyword>
<dbReference type="AlphaFoldDB" id="A0A839ZWD5"/>
<dbReference type="Pfam" id="PF00015">
    <property type="entry name" value="MCPsignal"/>
    <property type="match status" value="1"/>
</dbReference>
<name>A0A839ZWD5_9CAUL</name>
<evidence type="ECO:0000256" key="2">
    <source>
        <dbReference type="ARBA" id="ARBA00022500"/>
    </source>
</evidence>
<dbReference type="PROSITE" id="PS50885">
    <property type="entry name" value="HAMP"/>
    <property type="match status" value="1"/>
</dbReference>
<evidence type="ECO:0000256" key="1">
    <source>
        <dbReference type="ARBA" id="ARBA00004370"/>
    </source>
</evidence>
<gene>
    <name evidence="8" type="ORF">GGQ61_001061</name>
</gene>
<evidence type="ECO:0000259" key="7">
    <source>
        <dbReference type="PROSITE" id="PS50885"/>
    </source>
</evidence>
<dbReference type="CDD" id="cd11386">
    <property type="entry name" value="MCP_signal"/>
    <property type="match status" value="1"/>
</dbReference>
<proteinExistence type="inferred from homology"/>
<dbReference type="GO" id="GO:0007165">
    <property type="term" value="P:signal transduction"/>
    <property type="evidence" value="ECO:0007669"/>
    <property type="project" value="UniProtKB-KW"/>
</dbReference>
<feature type="domain" description="Methyl-accepting transducer" evidence="5">
    <location>
        <begin position="225"/>
        <end position="454"/>
    </location>
</feature>
<dbReference type="InterPro" id="IPR039379">
    <property type="entry name" value="Protoglobin_sensor_dom"/>
</dbReference>
<organism evidence="8 9">
    <name type="scientific">Phenylobacterium haematophilum</name>
    <dbReference type="NCBI Taxonomy" id="98513"/>
    <lineage>
        <taxon>Bacteria</taxon>
        <taxon>Pseudomonadati</taxon>
        <taxon>Pseudomonadota</taxon>
        <taxon>Alphaproteobacteria</taxon>
        <taxon>Caulobacterales</taxon>
        <taxon>Caulobacteraceae</taxon>
        <taxon>Phenylobacterium</taxon>
    </lineage>
</organism>
<dbReference type="SMART" id="SM00283">
    <property type="entry name" value="MA"/>
    <property type="match status" value="1"/>
</dbReference>
<dbReference type="PROSITE" id="PS50111">
    <property type="entry name" value="CHEMOTAXIS_TRANSDUC_2"/>
    <property type="match status" value="1"/>
</dbReference>
<sequence length="500" mass="51770">MRMDDLACESLRDIKPIIMSALPGALDTFYGQVAQRPETRAFFSGSSHMGSAKRRQIDHWETISSGRFDDGYVSAVTTVGETHARIGLEPRWYIGGYALVLEALIASVTAARWPRGGVLRRGPSPEKVAAELGALAKATLLDMDYAISVYLAAADAARREAETQVLAVERAAIVQTIGAGMTALADGDLGYRIETELAAEYAQMREDFNAALVRLEDAIASVAGNAAGVEAGADELARASDDLSRRTERQAAALEETAAALDQITATVKATADGARQAGEVVAVAKAQAELSTTVVERAVGAMGQIEQSSGQIGRIIGVIDEIAFQTNLLALNAGVEAARAGEAGRGFAVVASEVRALAQRSADAAKEIKELIGASAGHVDEGVGLVRETGAALQAIAAKVGEIDEVVAGIAASTQEQASGLAQINTAVNQMDQGLQQNAAMVEQAAAATRSLRGEAAELTALVARFRLSGQAQHGETGPVGAMTRALASAVSGGRLAHG</sequence>
<dbReference type="InterPro" id="IPR051310">
    <property type="entry name" value="MCP_chemotaxis"/>
</dbReference>
<dbReference type="InterPro" id="IPR004089">
    <property type="entry name" value="MCPsignal_dom"/>
</dbReference>
<dbReference type="SUPFAM" id="SSF46458">
    <property type="entry name" value="Globin-like"/>
    <property type="match status" value="1"/>
</dbReference>
<dbReference type="Gene3D" id="1.10.490.10">
    <property type="entry name" value="Globins"/>
    <property type="match status" value="1"/>
</dbReference>
<comment type="caution">
    <text evidence="8">The sequence shown here is derived from an EMBL/GenBank/DDBJ whole genome shotgun (WGS) entry which is preliminary data.</text>
</comment>
<evidence type="ECO:0000313" key="8">
    <source>
        <dbReference type="EMBL" id="MBB3890364.1"/>
    </source>
</evidence>
<feature type="domain" description="HAMP" evidence="7">
    <location>
        <begin position="174"/>
        <end position="220"/>
    </location>
</feature>
<keyword evidence="4" id="KW-0807">Transducer</keyword>
<dbReference type="InterPro" id="IPR012292">
    <property type="entry name" value="Globin/Proto"/>
</dbReference>
<dbReference type="GO" id="GO:0019825">
    <property type="term" value="F:oxygen binding"/>
    <property type="evidence" value="ECO:0007669"/>
    <property type="project" value="InterPro"/>
</dbReference>
<dbReference type="PANTHER" id="PTHR43531:SF11">
    <property type="entry name" value="METHYL-ACCEPTING CHEMOTAXIS PROTEIN 3"/>
    <property type="match status" value="1"/>
</dbReference>
<dbReference type="SUPFAM" id="SSF58104">
    <property type="entry name" value="Methyl-accepting chemotaxis protein (MCP) signaling domain"/>
    <property type="match status" value="1"/>
</dbReference>
<dbReference type="InterPro" id="IPR000727">
    <property type="entry name" value="T_SNARE_dom"/>
</dbReference>
<dbReference type="InterPro" id="IPR003660">
    <property type="entry name" value="HAMP_dom"/>
</dbReference>
<evidence type="ECO:0000256" key="3">
    <source>
        <dbReference type="ARBA" id="ARBA00029447"/>
    </source>
</evidence>
<dbReference type="InterPro" id="IPR044398">
    <property type="entry name" value="Globin-sensor_dom"/>
</dbReference>
<reference evidence="8 9" key="1">
    <citation type="submission" date="2020-08" db="EMBL/GenBank/DDBJ databases">
        <title>Genomic Encyclopedia of Type Strains, Phase IV (KMG-IV): sequencing the most valuable type-strain genomes for metagenomic binning, comparative biology and taxonomic classification.</title>
        <authorList>
            <person name="Goeker M."/>
        </authorList>
    </citation>
    <scope>NUCLEOTIDE SEQUENCE [LARGE SCALE GENOMIC DNA]</scope>
    <source>
        <strain evidence="8 9">DSM 21793</strain>
    </source>
</reference>
<protein>
    <submittedName>
        <fullName evidence="8">Methyl-accepting chemotaxis protein</fullName>
    </submittedName>
</protein>